<organism evidence="4 5">
    <name type="scientific">Tessaracoccus flavus</name>
    <dbReference type="NCBI Taxonomy" id="1610493"/>
    <lineage>
        <taxon>Bacteria</taxon>
        <taxon>Bacillati</taxon>
        <taxon>Actinomycetota</taxon>
        <taxon>Actinomycetes</taxon>
        <taxon>Propionibacteriales</taxon>
        <taxon>Propionibacteriaceae</taxon>
        <taxon>Tessaracoccus</taxon>
    </lineage>
</organism>
<reference evidence="4 5" key="1">
    <citation type="journal article" date="2016" name="Int. J. Syst. Evol. Microbiol.">
        <title>Tessaracoccus flavus sp. nov., isolated from the drainage system of a lindane-producing factory.</title>
        <authorList>
            <person name="Kumari R."/>
            <person name="Singh P."/>
            <person name="Schumann P."/>
            <person name="Lal R."/>
        </authorList>
    </citation>
    <scope>NUCLEOTIDE SEQUENCE [LARGE SCALE GENOMIC DNA]</scope>
    <source>
        <strain evidence="4 5">RP1T</strain>
    </source>
</reference>
<dbReference type="PRINTS" id="PR00038">
    <property type="entry name" value="HTHLUXR"/>
</dbReference>
<sequence>MSTAYSIRTDRLILRPLHEADVDVVVAYRNHPDVSTLQDWELPVTRDRVERQVAETWMDLEAQGDVLVFSGILEQLDQRPAPARPNRLTAREHEVLELLREGLPDKQIATRLQISVKTVEKHVGSVLRKNGVHSRTELLVQA</sequence>
<dbReference type="PANTHER" id="PTHR44688:SF16">
    <property type="entry name" value="DNA-BINDING TRANSCRIPTIONAL ACTIVATOR DEVR_DOSR"/>
    <property type="match status" value="1"/>
</dbReference>
<keyword evidence="5" id="KW-1185">Reference proteome</keyword>
<keyword evidence="2" id="KW-0238">DNA-binding</keyword>
<evidence type="ECO:0000256" key="3">
    <source>
        <dbReference type="ARBA" id="ARBA00023163"/>
    </source>
</evidence>
<dbReference type="RefSeq" id="WP_077342070.1">
    <property type="nucleotide sequence ID" value="NZ_CP019605.1"/>
</dbReference>
<dbReference type="InterPro" id="IPR016032">
    <property type="entry name" value="Sig_transdc_resp-reg_C-effctor"/>
</dbReference>
<dbReference type="KEGG" id="tfl:RPIT_07795"/>
<dbReference type="AlphaFoldDB" id="A0A1Q2CF79"/>
<protein>
    <submittedName>
        <fullName evidence="4">Uncharacterized protein</fullName>
    </submittedName>
</protein>
<dbReference type="InterPro" id="IPR016181">
    <property type="entry name" value="Acyl_CoA_acyltransferase"/>
</dbReference>
<dbReference type="STRING" id="1610493.RPIT_07795"/>
<accession>A0A1Q2CF79</accession>
<dbReference type="InterPro" id="IPR036388">
    <property type="entry name" value="WH-like_DNA-bd_sf"/>
</dbReference>
<evidence type="ECO:0000256" key="1">
    <source>
        <dbReference type="ARBA" id="ARBA00023015"/>
    </source>
</evidence>
<dbReference type="SUPFAM" id="SSF46894">
    <property type="entry name" value="C-terminal effector domain of the bipartite response regulators"/>
    <property type="match status" value="1"/>
</dbReference>
<evidence type="ECO:0000313" key="5">
    <source>
        <dbReference type="Proteomes" id="UP000188324"/>
    </source>
</evidence>
<dbReference type="GO" id="GO:0003677">
    <property type="term" value="F:DNA binding"/>
    <property type="evidence" value="ECO:0007669"/>
    <property type="project" value="UniProtKB-KW"/>
</dbReference>
<dbReference type="Pfam" id="PF00196">
    <property type="entry name" value="GerE"/>
    <property type="match status" value="1"/>
</dbReference>
<dbReference type="Proteomes" id="UP000188324">
    <property type="component" value="Chromosome"/>
</dbReference>
<keyword evidence="1" id="KW-0805">Transcription regulation</keyword>
<dbReference type="GO" id="GO:0006355">
    <property type="term" value="P:regulation of DNA-templated transcription"/>
    <property type="evidence" value="ECO:0007669"/>
    <property type="project" value="InterPro"/>
</dbReference>
<dbReference type="CDD" id="cd06170">
    <property type="entry name" value="LuxR_C_like"/>
    <property type="match status" value="1"/>
</dbReference>
<name>A0A1Q2CF79_9ACTN</name>
<dbReference type="EMBL" id="CP019605">
    <property type="protein sequence ID" value="AQP44720.1"/>
    <property type="molecule type" value="Genomic_DNA"/>
</dbReference>
<evidence type="ECO:0000256" key="2">
    <source>
        <dbReference type="ARBA" id="ARBA00023125"/>
    </source>
</evidence>
<gene>
    <name evidence="4" type="ORF">RPIT_07795</name>
</gene>
<dbReference type="SUPFAM" id="SSF55729">
    <property type="entry name" value="Acyl-CoA N-acyltransferases (Nat)"/>
    <property type="match status" value="1"/>
</dbReference>
<dbReference type="PROSITE" id="PS50043">
    <property type="entry name" value="HTH_LUXR_2"/>
    <property type="match status" value="1"/>
</dbReference>
<dbReference type="InterPro" id="IPR000792">
    <property type="entry name" value="Tscrpt_reg_LuxR_C"/>
</dbReference>
<dbReference type="PANTHER" id="PTHR44688">
    <property type="entry name" value="DNA-BINDING TRANSCRIPTIONAL ACTIVATOR DEVR_DOSR"/>
    <property type="match status" value="1"/>
</dbReference>
<dbReference type="SMART" id="SM00421">
    <property type="entry name" value="HTH_LUXR"/>
    <property type="match status" value="1"/>
</dbReference>
<keyword evidence="3" id="KW-0804">Transcription</keyword>
<dbReference type="Gene3D" id="3.40.630.30">
    <property type="match status" value="1"/>
</dbReference>
<evidence type="ECO:0000313" key="4">
    <source>
        <dbReference type="EMBL" id="AQP44720.1"/>
    </source>
</evidence>
<proteinExistence type="predicted"/>
<dbReference type="Gene3D" id="1.10.10.10">
    <property type="entry name" value="Winged helix-like DNA-binding domain superfamily/Winged helix DNA-binding domain"/>
    <property type="match status" value="1"/>
</dbReference>